<accession>A0A8J4TY74</accession>
<gene>
    <name evidence="2" type="ORF">DAT39_009755</name>
</gene>
<protein>
    <submittedName>
        <fullName evidence="2">Uncharacterized protein</fullName>
    </submittedName>
</protein>
<keyword evidence="1" id="KW-0812">Transmembrane</keyword>
<comment type="caution">
    <text evidence="2">The sequence shown here is derived from an EMBL/GenBank/DDBJ whole genome shotgun (WGS) entry which is preliminary data.</text>
</comment>
<dbReference type="Proteomes" id="UP000727407">
    <property type="component" value="Unassembled WGS sequence"/>
</dbReference>
<feature type="non-terminal residue" evidence="2">
    <location>
        <position position="64"/>
    </location>
</feature>
<reference evidence="2" key="1">
    <citation type="submission" date="2020-07" db="EMBL/GenBank/DDBJ databases">
        <title>Clarias magur genome sequencing, assembly and annotation.</title>
        <authorList>
            <person name="Kushwaha B."/>
            <person name="Kumar R."/>
            <person name="Das P."/>
            <person name="Joshi C.G."/>
            <person name="Kumar D."/>
            <person name="Nagpure N.S."/>
            <person name="Pandey M."/>
            <person name="Agarwal S."/>
            <person name="Srivastava S."/>
            <person name="Singh M."/>
            <person name="Sahoo L."/>
            <person name="Jayasankar P."/>
            <person name="Meher P.K."/>
            <person name="Koringa P.G."/>
            <person name="Iquebal M.A."/>
            <person name="Das S.P."/>
            <person name="Bit A."/>
            <person name="Patnaik S."/>
            <person name="Patel N."/>
            <person name="Shah T.M."/>
            <person name="Hinsu A."/>
            <person name="Jena J.K."/>
        </authorList>
    </citation>
    <scope>NUCLEOTIDE SEQUENCE</scope>
    <source>
        <strain evidence="2">CIFAMagur01</strain>
        <tissue evidence="2">Testis</tissue>
    </source>
</reference>
<dbReference type="EMBL" id="QNUK01000133">
    <property type="protein sequence ID" value="KAF5900559.1"/>
    <property type="molecule type" value="Genomic_DNA"/>
</dbReference>
<evidence type="ECO:0000256" key="1">
    <source>
        <dbReference type="SAM" id="Phobius"/>
    </source>
</evidence>
<keyword evidence="1" id="KW-1133">Transmembrane helix</keyword>
<organism evidence="2 3">
    <name type="scientific">Clarias magur</name>
    <name type="common">Asian catfish</name>
    <name type="synonym">Macropteronotus magur</name>
    <dbReference type="NCBI Taxonomy" id="1594786"/>
    <lineage>
        <taxon>Eukaryota</taxon>
        <taxon>Metazoa</taxon>
        <taxon>Chordata</taxon>
        <taxon>Craniata</taxon>
        <taxon>Vertebrata</taxon>
        <taxon>Euteleostomi</taxon>
        <taxon>Actinopterygii</taxon>
        <taxon>Neopterygii</taxon>
        <taxon>Teleostei</taxon>
        <taxon>Ostariophysi</taxon>
        <taxon>Siluriformes</taxon>
        <taxon>Clariidae</taxon>
        <taxon>Clarias</taxon>
    </lineage>
</organism>
<evidence type="ECO:0000313" key="2">
    <source>
        <dbReference type="EMBL" id="KAF5900559.1"/>
    </source>
</evidence>
<keyword evidence="1" id="KW-0472">Membrane</keyword>
<dbReference type="PROSITE" id="PS51257">
    <property type="entry name" value="PROKAR_LIPOPROTEIN"/>
    <property type="match status" value="1"/>
</dbReference>
<evidence type="ECO:0000313" key="3">
    <source>
        <dbReference type="Proteomes" id="UP000727407"/>
    </source>
</evidence>
<dbReference type="AlphaFoldDB" id="A0A8J4TY74"/>
<feature type="transmembrane region" description="Helical" evidence="1">
    <location>
        <begin position="20"/>
        <end position="42"/>
    </location>
</feature>
<keyword evidence="3" id="KW-1185">Reference proteome</keyword>
<dbReference type="OrthoDB" id="8767827at2759"/>
<proteinExistence type="predicted"/>
<sequence length="64" mass="7175">MLHGRAAVGLETRGGQRKLSVRQITCSVLTCACAALCVYTLYKVHRGEEAWRPVERGIYLNLKK</sequence>
<name>A0A8J4TY74_CLAMG</name>